<accession>A0A225UZ67</accession>
<gene>
    <name evidence="2" type="ORF">PHMEG_00030927</name>
</gene>
<dbReference type="Proteomes" id="UP000198211">
    <property type="component" value="Unassembled WGS sequence"/>
</dbReference>
<evidence type="ECO:0000313" key="2">
    <source>
        <dbReference type="EMBL" id="OWY98331.1"/>
    </source>
</evidence>
<dbReference type="AlphaFoldDB" id="A0A225UZ67"/>
<feature type="compositionally biased region" description="Low complexity" evidence="1">
    <location>
        <begin position="58"/>
        <end position="79"/>
    </location>
</feature>
<evidence type="ECO:0000256" key="1">
    <source>
        <dbReference type="SAM" id="MobiDB-lite"/>
    </source>
</evidence>
<reference evidence="3" key="1">
    <citation type="submission" date="2017-03" db="EMBL/GenBank/DDBJ databases">
        <title>Phytopthora megakarya and P. palmivora, two closely related causual agents of cacao black pod achieved similar genome size and gene model numbers by different mechanisms.</title>
        <authorList>
            <person name="Ali S."/>
            <person name="Shao J."/>
            <person name="Larry D.J."/>
            <person name="Kronmiller B."/>
            <person name="Shen D."/>
            <person name="Strem M.D."/>
            <person name="Melnick R.L."/>
            <person name="Guiltinan M.J."/>
            <person name="Tyler B.M."/>
            <person name="Meinhardt L.W."/>
            <person name="Bailey B.A."/>
        </authorList>
    </citation>
    <scope>NUCLEOTIDE SEQUENCE [LARGE SCALE GENOMIC DNA]</scope>
    <source>
        <strain evidence="3">zdho120</strain>
    </source>
</reference>
<dbReference type="STRING" id="4795.A0A225UZ67"/>
<keyword evidence="3" id="KW-1185">Reference proteome</keyword>
<comment type="caution">
    <text evidence="2">The sequence shown here is derived from an EMBL/GenBank/DDBJ whole genome shotgun (WGS) entry which is preliminary data.</text>
</comment>
<name>A0A225UZ67_9STRA</name>
<feature type="region of interest" description="Disordered" evidence="1">
    <location>
        <begin position="58"/>
        <end position="87"/>
    </location>
</feature>
<proteinExistence type="predicted"/>
<dbReference type="EMBL" id="NBNE01009520">
    <property type="protein sequence ID" value="OWY98331.1"/>
    <property type="molecule type" value="Genomic_DNA"/>
</dbReference>
<sequence length="215" mass="24576">MACILLGPRTKFSAKKMAAVGNISRKEEKAIYKNGVDFRREQHRQLFMTKLRKIPLSQPSSQNSLLSQDLNSPQSSPSSTGWDDEDELLMRAPIRATKTRCEMKESGINARADCVMREWLELEPEWLEIAQCQSTDKKKEYLSVDMTTDGKDGMHWSLLGLYRHVDVLQLFRDEGDSQFPSIALLAPIHLDKKFRPPSSSMYIQLEASSWGYFGL</sequence>
<evidence type="ECO:0000313" key="3">
    <source>
        <dbReference type="Proteomes" id="UP000198211"/>
    </source>
</evidence>
<dbReference type="OrthoDB" id="126960at2759"/>
<protein>
    <submittedName>
        <fullName evidence="2">Uncharacterized protein</fullName>
    </submittedName>
</protein>
<organism evidence="2 3">
    <name type="scientific">Phytophthora megakarya</name>
    <dbReference type="NCBI Taxonomy" id="4795"/>
    <lineage>
        <taxon>Eukaryota</taxon>
        <taxon>Sar</taxon>
        <taxon>Stramenopiles</taxon>
        <taxon>Oomycota</taxon>
        <taxon>Peronosporomycetes</taxon>
        <taxon>Peronosporales</taxon>
        <taxon>Peronosporaceae</taxon>
        <taxon>Phytophthora</taxon>
    </lineage>
</organism>